<comment type="caution">
    <text evidence="6">The sequence shown here is derived from an EMBL/GenBank/DDBJ whole genome shotgun (WGS) entry which is preliminary data.</text>
</comment>
<comment type="catalytic activity">
    <reaction evidence="2">
        <text>2 GTP = 3',3'-c-di-GMP + 2 diphosphate</text>
        <dbReference type="Rhea" id="RHEA:24898"/>
        <dbReference type="ChEBI" id="CHEBI:33019"/>
        <dbReference type="ChEBI" id="CHEBI:37565"/>
        <dbReference type="ChEBI" id="CHEBI:58805"/>
        <dbReference type="EC" id="2.7.7.65"/>
    </reaction>
</comment>
<organism evidence="6 7">
    <name type="scientific">Shewanella vesiculosa</name>
    <dbReference type="NCBI Taxonomy" id="518738"/>
    <lineage>
        <taxon>Bacteria</taxon>
        <taxon>Pseudomonadati</taxon>
        <taxon>Pseudomonadota</taxon>
        <taxon>Gammaproteobacteria</taxon>
        <taxon>Alteromonadales</taxon>
        <taxon>Shewanellaceae</taxon>
        <taxon>Shewanella</taxon>
    </lineage>
</organism>
<dbReference type="InterPro" id="IPR043128">
    <property type="entry name" value="Rev_trsase/Diguanyl_cyclase"/>
</dbReference>
<dbReference type="PROSITE" id="PS50887">
    <property type="entry name" value="GGDEF"/>
    <property type="match status" value="1"/>
</dbReference>
<feature type="transmembrane region" description="Helical" evidence="4">
    <location>
        <begin position="154"/>
        <end position="172"/>
    </location>
</feature>
<evidence type="ECO:0000256" key="4">
    <source>
        <dbReference type="SAM" id="Phobius"/>
    </source>
</evidence>
<keyword evidence="4" id="KW-0812">Transmembrane</keyword>
<feature type="transmembrane region" description="Helical" evidence="4">
    <location>
        <begin position="125"/>
        <end position="142"/>
    </location>
</feature>
<protein>
    <recommendedName>
        <fullName evidence="1">diguanylate cyclase</fullName>
        <ecNumber evidence="1">2.7.7.65</ecNumber>
    </recommendedName>
</protein>
<accession>A0ABV0FN49</accession>
<feature type="transmembrane region" description="Helical" evidence="4">
    <location>
        <begin position="77"/>
        <end position="95"/>
    </location>
</feature>
<sequence length="388" mass="44407">MKFWLKQFAQYPPDHPDYWRVQLIGYTLLITMSYFFILALINLLYFNSLEYTLLDSVGLCISFVIFYHFRKTGHVQIASWATTIMVSSLIMLFAISAKGQSYSLFWSTLVPLISFFLIGRKWGTLISCLTFAVCAFLVYQQTQDPEPVTIRTQALFNIIEVCIAQVLLIRFYEKTRFSGYKKLALRNLEIQKMAETDKLTGLYNRDKLDKVLEQLLTIKAVNNDVMPDSDSRDNKSPSIDKGVDDKNPTEPRLLKLISRFQSPISVVMIDIDHFKRINDNHGHLVGDKVLCELAHILQSQMRNDDLLVRWGGEEFVMVLLNTTLNDTIELTERLRQYVAKQNIQGLALTISLGVAQYNSQDSADSILERADKALYKAKSQGRNCVAVA</sequence>
<keyword evidence="6" id="KW-0548">Nucleotidyltransferase</keyword>
<gene>
    <name evidence="6" type="ORF">ABHN84_03465</name>
</gene>
<dbReference type="NCBIfam" id="TIGR00254">
    <property type="entry name" value="GGDEF"/>
    <property type="match status" value="1"/>
</dbReference>
<keyword evidence="4" id="KW-1133">Transmembrane helix</keyword>
<keyword evidence="7" id="KW-1185">Reference proteome</keyword>
<feature type="transmembrane region" description="Helical" evidence="4">
    <location>
        <begin position="51"/>
        <end position="70"/>
    </location>
</feature>
<feature type="transmembrane region" description="Helical" evidence="4">
    <location>
        <begin position="21"/>
        <end position="45"/>
    </location>
</feature>
<evidence type="ECO:0000259" key="5">
    <source>
        <dbReference type="PROSITE" id="PS50887"/>
    </source>
</evidence>
<dbReference type="Pfam" id="PF00990">
    <property type="entry name" value="GGDEF"/>
    <property type="match status" value="1"/>
</dbReference>
<dbReference type="Proteomes" id="UP001477278">
    <property type="component" value="Unassembled WGS sequence"/>
</dbReference>
<dbReference type="PANTHER" id="PTHR45138">
    <property type="entry name" value="REGULATORY COMPONENTS OF SENSORY TRANSDUCTION SYSTEM"/>
    <property type="match status" value="1"/>
</dbReference>
<dbReference type="RefSeq" id="WP_347689595.1">
    <property type="nucleotide sequence ID" value="NZ_JBDPZN010000001.1"/>
</dbReference>
<evidence type="ECO:0000313" key="7">
    <source>
        <dbReference type="Proteomes" id="UP001477278"/>
    </source>
</evidence>
<dbReference type="Pfam" id="PF20966">
    <property type="entry name" value="MASE6"/>
    <property type="match status" value="1"/>
</dbReference>
<dbReference type="Gene3D" id="3.30.70.270">
    <property type="match status" value="1"/>
</dbReference>
<name>A0ABV0FN49_9GAMM</name>
<evidence type="ECO:0000256" key="3">
    <source>
        <dbReference type="SAM" id="MobiDB-lite"/>
    </source>
</evidence>
<dbReference type="InterPro" id="IPR048435">
    <property type="entry name" value="MASE6"/>
</dbReference>
<feature type="transmembrane region" description="Helical" evidence="4">
    <location>
        <begin position="101"/>
        <end position="118"/>
    </location>
</feature>
<keyword evidence="6" id="KW-0808">Transferase</keyword>
<reference evidence="6 7" key="1">
    <citation type="submission" date="2024-05" db="EMBL/GenBank/DDBJ databases">
        <title>Genome sequencing of Marine Estuary Bacteria, Shewanella vesiculosa and S. baltica, and Pseudomonas syringae.</title>
        <authorList>
            <person name="Gurung A."/>
            <person name="Maclea K.S."/>
        </authorList>
    </citation>
    <scope>NUCLEOTIDE SEQUENCE [LARGE SCALE GENOMIC DNA]</scope>
    <source>
        <strain evidence="6 7">1A</strain>
    </source>
</reference>
<dbReference type="PANTHER" id="PTHR45138:SF9">
    <property type="entry name" value="DIGUANYLATE CYCLASE DGCM-RELATED"/>
    <property type="match status" value="1"/>
</dbReference>
<dbReference type="InterPro" id="IPR029787">
    <property type="entry name" value="Nucleotide_cyclase"/>
</dbReference>
<dbReference type="SUPFAM" id="SSF55073">
    <property type="entry name" value="Nucleotide cyclase"/>
    <property type="match status" value="1"/>
</dbReference>
<dbReference type="EMBL" id="JBDPZN010000001">
    <property type="protein sequence ID" value="MEO3681347.1"/>
    <property type="molecule type" value="Genomic_DNA"/>
</dbReference>
<keyword evidence="4" id="KW-0472">Membrane</keyword>
<feature type="region of interest" description="Disordered" evidence="3">
    <location>
        <begin position="226"/>
        <end position="247"/>
    </location>
</feature>
<dbReference type="CDD" id="cd01949">
    <property type="entry name" value="GGDEF"/>
    <property type="match status" value="1"/>
</dbReference>
<evidence type="ECO:0000256" key="1">
    <source>
        <dbReference type="ARBA" id="ARBA00012528"/>
    </source>
</evidence>
<dbReference type="InterPro" id="IPR050469">
    <property type="entry name" value="Diguanylate_Cyclase"/>
</dbReference>
<proteinExistence type="predicted"/>
<dbReference type="EC" id="2.7.7.65" evidence="1"/>
<evidence type="ECO:0000256" key="2">
    <source>
        <dbReference type="ARBA" id="ARBA00034247"/>
    </source>
</evidence>
<dbReference type="GO" id="GO:0052621">
    <property type="term" value="F:diguanylate cyclase activity"/>
    <property type="evidence" value="ECO:0007669"/>
    <property type="project" value="UniProtKB-EC"/>
</dbReference>
<dbReference type="SMART" id="SM00267">
    <property type="entry name" value="GGDEF"/>
    <property type="match status" value="1"/>
</dbReference>
<dbReference type="InterPro" id="IPR000160">
    <property type="entry name" value="GGDEF_dom"/>
</dbReference>
<evidence type="ECO:0000313" key="6">
    <source>
        <dbReference type="EMBL" id="MEO3681347.1"/>
    </source>
</evidence>
<feature type="domain" description="GGDEF" evidence="5">
    <location>
        <begin position="262"/>
        <end position="388"/>
    </location>
</feature>